<evidence type="ECO:0000256" key="6">
    <source>
        <dbReference type="ARBA" id="ARBA00023136"/>
    </source>
</evidence>
<evidence type="ECO:0000313" key="13">
    <source>
        <dbReference type="RefSeq" id="XP_035303840.1"/>
    </source>
</evidence>
<dbReference type="InterPro" id="IPR013783">
    <property type="entry name" value="Ig-like_fold"/>
</dbReference>
<dbReference type="GeneID" id="100768366"/>
<dbReference type="GO" id="GO:0009986">
    <property type="term" value="C:cell surface"/>
    <property type="evidence" value="ECO:0007669"/>
    <property type="project" value="TreeGrafter"/>
</dbReference>
<keyword evidence="7" id="KW-1015">Disulfide bond</keyword>
<evidence type="ECO:0000256" key="2">
    <source>
        <dbReference type="ARBA" id="ARBA00022475"/>
    </source>
</evidence>
<evidence type="ECO:0000256" key="7">
    <source>
        <dbReference type="ARBA" id="ARBA00023157"/>
    </source>
</evidence>
<keyword evidence="8" id="KW-0325">Glycoprotein</keyword>
<dbReference type="Proteomes" id="UP001108280">
    <property type="component" value="Chromosome 7"/>
</dbReference>
<reference evidence="12" key="1">
    <citation type="journal article" date="2018" name="Biotechnol. Bioeng.">
        <title>A reference genome of the Chinese hamster based on a hybrid assembly strategy.</title>
        <authorList>
            <person name="Rupp O."/>
            <person name="MacDonald M.L."/>
            <person name="Li S."/>
            <person name="Dhiman H."/>
            <person name="Polson S."/>
            <person name="Griep S."/>
            <person name="Heffner K."/>
            <person name="Hernandez I."/>
            <person name="Brinkrolf K."/>
            <person name="Jadhav V."/>
            <person name="Samoudi M."/>
            <person name="Hao H."/>
            <person name="Kingham B."/>
            <person name="Goesmann A."/>
            <person name="Betenbaugh M.J."/>
            <person name="Lewis N.E."/>
            <person name="Borth N."/>
            <person name="Lee K.H."/>
        </authorList>
    </citation>
    <scope>NUCLEOTIDE SEQUENCE [LARGE SCALE GENOMIC DNA]</scope>
    <source>
        <strain evidence="12">17A/GY</strain>
    </source>
</reference>
<dbReference type="InterPro" id="IPR036179">
    <property type="entry name" value="Ig-like_dom_sf"/>
</dbReference>
<sequence>MCWGRGECGDTCRQTLIWTDGYRIYYRKSNHYQLKRQLLEGNVSLTIQNAAESDSGLYCCRVKMKGPNGVQKLTISLQVQPDYTVFVTSSHRPWSNHTEVVPTPHPQKISTEGLYIGISVSLVLLLLTGILLTITCRHMRNKKSESSVVFHAYQNKTFQFAEQPQATKDKFDITDDSFHSSITS</sequence>
<evidence type="ECO:0000256" key="10">
    <source>
        <dbReference type="SAM" id="Phobius"/>
    </source>
</evidence>
<comment type="subcellular location">
    <subcellularLocation>
        <location evidence="1">Cell membrane</location>
        <topology evidence="1">Single-pass type I membrane protein</topology>
    </subcellularLocation>
</comment>
<keyword evidence="2" id="KW-1003">Cell membrane</keyword>
<dbReference type="GO" id="GO:0001618">
    <property type="term" value="F:virus receptor activity"/>
    <property type="evidence" value="ECO:0007669"/>
    <property type="project" value="TreeGrafter"/>
</dbReference>
<feature type="transmembrane region" description="Helical" evidence="10">
    <location>
        <begin position="114"/>
        <end position="134"/>
    </location>
</feature>
<dbReference type="PANTHER" id="PTHR47009">
    <property type="entry name" value="HEPATITIS A VIRUS CELLULAR RECEPTOR 1 HOMOLOG"/>
    <property type="match status" value="1"/>
</dbReference>
<proteinExistence type="predicted"/>
<keyword evidence="3 10" id="KW-0812">Transmembrane</keyword>
<keyword evidence="5 10" id="KW-1133">Transmembrane helix</keyword>
<dbReference type="PANTHER" id="PTHR47009:SF1">
    <property type="entry name" value="HEPATITIS A VIRUS CELLULAR RECEPTOR 1"/>
    <property type="match status" value="1"/>
</dbReference>
<organism evidence="12 13">
    <name type="scientific">Cricetulus griseus</name>
    <name type="common">Chinese hamster</name>
    <name type="synonym">Cricetulus barabensis griseus</name>
    <dbReference type="NCBI Taxonomy" id="10029"/>
    <lineage>
        <taxon>Eukaryota</taxon>
        <taxon>Metazoa</taxon>
        <taxon>Chordata</taxon>
        <taxon>Craniata</taxon>
        <taxon>Vertebrata</taxon>
        <taxon>Euteleostomi</taxon>
        <taxon>Mammalia</taxon>
        <taxon>Eutheria</taxon>
        <taxon>Euarchontoglires</taxon>
        <taxon>Glires</taxon>
        <taxon>Rodentia</taxon>
        <taxon>Myomorpha</taxon>
        <taxon>Muroidea</taxon>
        <taxon>Cricetidae</taxon>
        <taxon>Cricetinae</taxon>
        <taxon>Cricetulus</taxon>
    </lineage>
</organism>
<keyword evidence="13" id="KW-0675">Receptor</keyword>
<dbReference type="GO" id="GO:0005886">
    <property type="term" value="C:plasma membrane"/>
    <property type="evidence" value="ECO:0007669"/>
    <property type="project" value="UniProtKB-SubCell"/>
</dbReference>
<dbReference type="SUPFAM" id="SSF48726">
    <property type="entry name" value="Immunoglobulin"/>
    <property type="match status" value="1"/>
</dbReference>
<gene>
    <name evidence="13" type="primary">LOC100768366</name>
</gene>
<evidence type="ECO:0000256" key="8">
    <source>
        <dbReference type="ARBA" id="ARBA00023180"/>
    </source>
</evidence>
<name>A0A9J7KBM9_CRIGR</name>
<keyword evidence="12" id="KW-1185">Reference proteome</keyword>
<dbReference type="GO" id="GO:0006911">
    <property type="term" value="P:phagocytosis, engulfment"/>
    <property type="evidence" value="ECO:0007669"/>
    <property type="project" value="TreeGrafter"/>
</dbReference>
<evidence type="ECO:0000259" key="11">
    <source>
        <dbReference type="PROSITE" id="PS50835"/>
    </source>
</evidence>
<dbReference type="GO" id="GO:0001786">
    <property type="term" value="F:phosphatidylserine binding"/>
    <property type="evidence" value="ECO:0007669"/>
    <property type="project" value="TreeGrafter"/>
</dbReference>
<dbReference type="OrthoDB" id="8447307at2759"/>
<feature type="domain" description="Ig-like" evidence="11">
    <location>
        <begin position="1"/>
        <end position="76"/>
    </location>
</feature>
<dbReference type="GO" id="GO:0033005">
    <property type="term" value="P:positive regulation of mast cell activation"/>
    <property type="evidence" value="ECO:0007669"/>
    <property type="project" value="TreeGrafter"/>
</dbReference>
<reference evidence="13" key="3">
    <citation type="submission" date="2025-08" db="UniProtKB">
        <authorList>
            <consortium name="RefSeq"/>
        </authorList>
    </citation>
    <scope>IDENTIFICATION</scope>
    <source>
        <strain evidence="13">17A/GY</strain>
        <tissue evidence="13">Liver</tissue>
    </source>
</reference>
<dbReference type="KEGG" id="cge:100768366"/>
<dbReference type="PROSITE" id="PS50835">
    <property type="entry name" value="IG_LIKE"/>
    <property type="match status" value="1"/>
</dbReference>
<dbReference type="InterPro" id="IPR013106">
    <property type="entry name" value="Ig_V-set"/>
</dbReference>
<protein>
    <submittedName>
        <fullName evidence="13">Hepatitis A virus cellular receptor 1 homolog isoform X2</fullName>
    </submittedName>
</protein>
<dbReference type="Gene3D" id="2.60.40.10">
    <property type="entry name" value="Immunoglobulins"/>
    <property type="match status" value="1"/>
</dbReference>
<dbReference type="AlphaFoldDB" id="A0A9J7KBM9"/>
<accession>A0A9J7KBM9</accession>
<keyword evidence="6 10" id="KW-0472">Membrane</keyword>
<evidence type="ECO:0000313" key="12">
    <source>
        <dbReference type="Proteomes" id="UP001108280"/>
    </source>
</evidence>
<reference evidence="12" key="2">
    <citation type="journal article" date="2020" name="Biotechnol. Bioeng.">
        <title>Chromosome-scale scaffolds for the Chinese hamster reference genome assembly to facilitate the study of the CHO epigenome.</title>
        <authorList>
            <person name="Hilliard W."/>
            <person name="MacDonald M."/>
            <person name="Lee K.H."/>
        </authorList>
    </citation>
    <scope>NUCLEOTIDE SEQUENCE [LARGE SCALE GENOMIC DNA]</scope>
    <source>
        <strain evidence="12">17A/GY</strain>
    </source>
</reference>
<keyword evidence="9" id="KW-0393">Immunoglobulin domain</keyword>
<evidence type="ECO:0000256" key="3">
    <source>
        <dbReference type="ARBA" id="ARBA00022692"/>
    </source>
</evidence>
<evidence type="ECO:0000256" key="1">
    <source>
        <dbReference type="ARBA" id="ARBA00004251"/>
    </source>
</evidence>
<dbReference type="InterPro" id="IPR052331">
    <property type="entry name" value="TIM_domain-containing_protein"/>
</dbReference>
<dbReference type="RefSeq" id="XP_035303840.1">
    <property type="nucleotide sequence ID" value="XM_035447949.1"/>
</dbReference>
<evidence type="ECO:0000256" key="5">
    <source>
        <dbReference type="ARBA" id="ARBA00022989"/>
    </source>
</evidence>
<evidence type="ECO:0000256" key="4">
    <source>
        <dbReference type="ARBA" id="ARBA00022729"/>
    </source>
</evidence>
<keyword evidence="4" id="KW-0732">Signal</keyword>
<evidence type="ECO:0000256" key="9">
    <source>
        <dbReference type="ARBA" id="ARBA00023319"/>
    </source>
</evidence>
<dbReference type="InterPro" id="IPR007110">
    <property type="entry name" value="Ig-like_dom"/>
</dbReference>
<dbReference type="Pfam" id="PF07686">
    <property type="entry name" value="V-set"/>
    <property type="match status" value="1"/>
</dbReference>